<dbReference type="Pfam" id="PF07707">
    <property type="entry name" value="BACK"/>
    <property type="match status" value="1"/>
</dbReference>
<proteinExistence type="predicted"/>
<reference evidence="4" key="4">
    <citation type="submission" date="2025-09" db="UniProtKB">
        <authorList>
            <consortium name="Ensembl"/>
        </authorList>
    </citation>
    <scope>IDENTIFICATION</scope>
    <source>
        <strain evidence="4">HSOK</strain>
    </source>
</reference>
<evidence type="ECO:0000313" key="5">
    <source>
        <dbReference type="Proteomes" id="UP000265200"/>
    </source>
</evidence>
<dbReference type="SMART" id="SM00225">
    <property type="entry name" value="BTB"/>
    <property type="match status" value="1"/>
</dbReference>
<dbReference type="PANTHER" id="PTHR24412:SF435">
    <property type="entry name" value="KELCH-LIKE PROTEIN 7"/>
    <property type="match status" value="1"/>
</dbReference>
<accession>A0A3P9JEW1</accession>
<dbReference type="Pfam" id="PF00651">
    <property type="entry name" value="BTB"/>
    <property type="match status" value="1"/>
</dbReference>
<keyword evidence="1" id="KW-0880">Kelch repeat</keyword>
<dbReference type="InterPro" id="IPR011705">
    <property type="entry name" value="BACK"/>
</dbReference>
<dbReference type="InterPro" id="IPR011333">
    <property type="entry name" value="SKP1/BTB/POZ_sf"/>
</dbReference>
<reference key="1">
    <citation type="journal article" date="2007" name="Nature">
        <title>The medaka draft genome and insights into vertebrate genome evolution.</title>
        <authorList>
            <person name="Kasahara M."/>
            <person name="Naruse K."/>
            <person name="Sasaki S."/>
            <person name="Nakatani Y."/>
            <person name="Qu W."/>
            <person name="Ahsan B."/>
            <person name="Yamada T."/>
            <person name="Nagayasu Y."/>
            <person name="Doi K."/>
            <person name="Kasai Y."/>
            <person name="Jindo T."/>
            <person name="Kobayashi D."/>
            <person name="Shimada A."/>
            <person name="Toyoda A."/>
            <person name="Kuroki Y."/>
            <person name="Fujiyama A."/>
            <person name="Sasaki T."/>
            <person name="Shimizu A."/>
            <person name="Asakawa S."/>
            <person name="Shimizu N."/>
            <person name="Hashimoto S."/>
            <person name="Yang J."/>
            <person name="Lee Y."/>
            <person name="Matsushima K."/>
            <person name="Sugano S."/>
            <person name="Sakaizumi M."/>
            <person name="Narita T."/>
            <person name="Ohishi K."/>
            <person name="Haga S."/>
            <person name="Ohta F."/>
            <person name="Nomoto H."/>
            <person name="Nogata K."/>
            <person name="Morishita T."/>
            <person name="Endo T."/>
            <person name="Shin-I T."/>
            <person name="Takeda H."/>
            <person name="Morishita S."/>
            <person name="Kohara Y."/>
        </authorList>
    </citation>
    <scope>NUCLEOTIDE SEQUENCE [LARGE SCALE GENOMIC DNA]</scope>
    <source>
        <strain>Hd-rR</strain>
    </source>
</reference>
<dbReference type="Proteomes" id="UP000265200">
    <property type="component" value="Chromosome 7"/>
</dbReference>
<dbReference type="Ensembl" id="ENSORLT00015021226.1">
    <property type="protein sequence ID" value="ENSORLP00015030799.1"/>
    <property type="gene ID" value="ENSORLG00015014655.1"/>
</dbReference>
<dbReference type="SMART" id="SM00875">
    <property type="entry name" value="BACK"/>
    <property type="match status" value="1"/>
</dbReference>
<name>A0A3P9JEW1_ORYLA</name>
<evidence type="ECO:0000313" key="4">
    <source>
        <dbReference type="Ensembl" id="ENSORLP00015030799.1"/>
    </source>
</evidence>
<feature type="domain" description="BTB" evidence="3">
    <location>
        <begin position="39"/>
        <end position="106"/>
    </location>
</feature>
<evidence type="ECO:0000256" key="1">
    <source>
        <dbReference type="ARBA" id="ARBA00022441"/>
    </source>
</evidence>
<dbReference type="Gene3D" id="1.25.40.420">
    <property type="match status" value="1"/>
</dbReference>
<dbReference type="InterPro" id="IPR000210">
    <property type="entry name" value="BTB/POZ_dom"/>
</dbReference>
<dbReference type="Pfam" id="PF24681">
    <property type="entry name" value="Kelch_KLHDC2_KLHL20_DRC7"/>
    <property type="match status" value="1"/>
</dbReference>
<keyword evidence="2" id="KW-0677">Repeat</keyword>
<dbReference type="SUPFAM" id="SSF117281">
    <property type="entry name" value="Kelch motif"/>
    <property type="match status" value="1"/>
</dbReference>
<evidence type="ECO:0000256" key="2">
    <source>
        <dbReference type="ARBA" id="ARBA00022737"/>
    </source>
</evidence>
<dbReference type="Gene3D" id="2.120.10.80">
    <property type="entry name" value="Kelch-type beta propeller"/>
    <property type="match status" value="1"/>
</dbReference>
<dbReference type="PANTHER" id="PTHR24412">
    <property type="entry name" value="KELCH PROTEIN"/>
    <property type="match status" value="1"/>
</dbReference>
<evidence type="ECO:0000259" key="3">
    <source>
        <dbReference type="PROSITE" id="PS50097"/>
    </source>
</evidence>
<sequence length="567" mass="64150">MASQSANRNGGTWTSDSKSYKLSSVVRTMNSFRKEGRLCDVTLVVQGNRFSAHRGILAAASHFFHLLFSTNMVESRAHEVELRDVSPDILQLVIGFIYTAQVSVDNQNVEALLSAADYFQIDPIKNVCVEFIKRQIDATNCLDVAVLADRANCPGLKAIAESILRRNFTRIWKTNRFLQLDVTTLTHLLRQEKLKVCGEEIYKAALHWLKHDLLSRKQHQVEVLRCIRFPLMSKSFLLKTVKAEPLITESMDCVNMLLDEFQINLLSPQDHRLDLGVISRPRQLNSINRFAVFQTSIRPSCRFFNPRDDSWTEIRCSLQPRQGAVAVFWDGEVYILGGSCIIDCYNINRDFWYSKLGMLRPRSGLAACSTQGKIYTSGGVAQSEGLTALDLFESYDIRSESWQVEASMLMPRCKHGSVEVKGLIYVCGGRSNNGRILNNCEVYNPTTKEWTELCSMREARKGHGLVVVGNRIFAVGGSGPEGRLRSVEYFKIGSSAWCAASPMPMPLGIHAMRCVAVGNVIYVLAEDSMFYRRNKILEYNVKNDRWGFNSKAKRFPFRDCLICAVRK</sequence>
<dbReference type="SMART" id="SM00612">
    <property type="entry name" value="Kelch"/>
    <property type="match status" value="4"/>
</dbReference>
<protein>
    <recommendedName>
        <fullName evidence="3">BTB domain-containing protein</fullName>
    </recommendedName>
</protein>
<dbReference type="InterPro" id="IPR006652">
    <property type="entry name" value="Kelch_1"/>
</dbReference>
<dbReference type="InterPro" id="IPR017096">
    <property type="entry name" value="BTB-kelch_protein"/>
</dbReference>
<organism evidence="4 5">
    <name type="scientific">Oryzias latipes</name>
    <name type="common">Japanese rice fish</name>
    <name type="synonym">Japanese killifish</name>
    <dbReference type="NCBI Taxonomy" id="8090"/>
    <lineage>
        <taxon>Eukaryota</taxon>
        <taxon>Metazoa</taxon>
        <taxon>Chordata</taxon>
        <taxon>Craniata</taxon>
        <taxon>Vertebrata</taxon>
        <taxon>Euteleostomi</taxon>
        <taxon>Actinopterygii</taxon>
        <taxon>Neopterygii</taxon>
        <taxon>Teleostei</taxon>
        <taxon>Neoteleostei</taxon>
        <taxon>Acanthomorphata</taxon>
        <taxon>Ovalentaria</taxon>
        <taxon>Atherinomorphae</taxon>
        <taxon>Beloniformes</taxon>
        <taxon>Adrianichthyidae</taxon>
        <taxon>Oryziinae</taxon>
        <taxon>Oryzias</taxon>
    </lineage>
</organism>
<reference evidence="4" key="3">
    <citation type="submission" date="2025-08" db="UniProtKB">
        <authorList>
            <consortium name="Ensembl"/>
        </authorList>
    </citation>
    <scope>IDENTIFICATION</scope>
    <source>
        <strain evidence="4">HSOK</strain>
    </source>
</reference>
<dbReference type="FunFam" id="1.25.40.420:FF:000001">
    <property type="entry name" value="Kelch-like family member 12"/>
    <property type="match status" value="1"/>
</dbReference>
<dbReference type="PROSITE" id="PS50097">
    <property type="entry name" value="BTB"/>
    <property type="match status" value="1"/>
</dbReference>
<dbReference type="InterPro" id="IPR015915">
    <property type="entry name" value="Kelch-typ_b-propeller"/>
</dbReference>
<dbReference type="SUPFAM" id="SSF54695">
    <property type="entry name" value="POZ domain"/>
    <property type="match status" value="1"/>
</dbReference>
<dbReference type="Gene3D" id="3.30.710.10">
    <property type="entry name" value="Potassium Channel Kv1.1, Chain A"/>
    <property type="match status" value="1"/>
</dbReference>
<reference evidence="4 5" key="2">
    <citation type="submission" date="2017-04" db="EMBL/GenBank/DDBJ databases">
        <title>CpG methylation of centromeres and impact of large insertions on vertebrate speciation.</title>
        <authorList>
            <person name="Ichikawa K."/>
            <person name="Yoshimura J."/>
            <person name="Morishita S."/>
        </authorList>
    </citation>
    <scope>NUCLEOTIDE SEQUENCE</scope>
    <source>
        <strain evidence="4 5">HSOK</strain>
    </source>
</reference>
<dbReference type="PIRSF" id="PIRSF037037">
    <property type="entry name" value="Kelch-like_protein_gigaxonin"/>
    <property type="match status" value="1"/>
</dbReference>
<dbReference type="AlphaFoldDB" id="A0A3P9JEW1"/>